<dbReference type="RefSeq" id="WP_136743399.1">
    <property type="nucleotide sequence ID" value="NZ_SUMB01000012.1"/>
</dbReference>
<sequence>MNEKGPEQLTQTFRYVDAACGVPGSATGEPCAAPAEWIVAVEGGRADYIACGQHITAPLDVGGARFQVAPLR</sequence>
<accession>A0A4U0MUG4</accession>
<dbReference type="Proteomes" id="UP000308697">
    <property type="component" value="Unassembled WGS sequence"/>
</dbReference>
<evidence type="ECO:0000313" key="1">
    <source>
        <dbReference type="EMBL" id="TJZ44640.1"/>
    </source>
</evidence>
<keyword evidence="2" id="KW-1185">Reference proteome</keyword>
<organism evidence="1 2">
    <name type="scientific">Streptomyces piniterrae</name>
    <dbReference type="NCBI Taxonomy" id="2571125"/>
    <lineage>
        <taxon>Bacteria</taxon>
        <taxon>Bacillati</taxon>
        <taxon>Actinomycetota</taxon>
        <taxon>Actinomycetes</taxon>
        <taxon>Kitasatosporales</taxon>
        <taxon>Streptomycetaceae</taxon>
        <taxon>Streptomyces</taxon>
    </lineage>
</organism>
<dbReference type="OrthoDB" id="4244953at2"/>
<protein>
    <submittedName>
        <fullName evidence="1">Uncharacterized protein</fullName>
    </submittedName>
</protein>
<proteinExistence type="predicted"/>
<evidence type="ECO:0000313" key="2">
    <source>
        <dbReference type="Proteomes" id="UP000308697"/>
    </source>
</evidence>
<gene>
    <name evidence="1" type="ORF">FCH28_30520</name>
</gene>
<name>A0A4U0MUG4_9ACTN</name>
<dbReference type="AlphaFoldDB" id="A0A4U0MUG4"/>
<comment type="caution">
    <text evidence="1">The sequence shown here is derived from an EMBL/GenBank/DDBJ whole genome shotgun (WGS) entry which is preliminary data.</text>
</comment>
<dbReference type="EMBL" id="SUMB01000012">
    <property type="protein sequence ID" value="TJZ44640.1"/>
    <property type="molecule type" value="Genomic_DNA"/>
</dbReference>
<reference evidence="1 2" key="1">
    <citation type="submission" date="2019-04" db="EMBL/GenBank/DDBJ databases">
        <title>Streptomyces piniterrae sp. nov., a heliquinomycin-producing actinomycete isolated from rhizosphere soil of Pinus yunnanensis.</title>
        <authorList>
            <person name="Zhuang X."/>
            <person name="Zhao J."/>
        </authorList>
    </citation>
    <scope>NUCLEOTIDE SEQUENCE [LARGE SCALE GENOMIC DNA]</scope>
    <source>
        <strain evidence="2">jys28</strain>
    </source>
</reference>